<dbReference type="GO" id="GO:0004497">
    <property type="term" value="F:monooxygenase activity"/>
    <property type="evidence" value="ECO:0007669"/>
    <property type="project" value="UniProtKB-KW"/>
</dbReference>
<evidence type="ECO:0000313" key="5">
    <source>
        <dbReference type="Proteomes" id="UP001139157"/>
    </source>
</evidence>
<dbReference type="AlphaFoldDB" id="A0A9X2E211"/>
<dbReference type="GO" id="GO:0005829">
    <property type="term" value="C:cytosol"/>
    <property type="evidence" value="ECO:0007669"/>
    <property type="project" value="TreeGrafter"/>
</dbReference>
<name>A0A9X2E211_9NOCA</name>
<evidence type="ECO:0000256" key="1">
    <source>
        <dbReference type="ARBA" id="ARBA00023002"/>
    </source>
</evidence>
<reference evidence="4" key="1">
    <citation type="submission" date="2022-06" db="EMBL/GenBank/DDBJ databases">
        <title>Novel species in genus nocardia.</title>
        <authorList>
            <person name="Li F."/>
        </authorList>
    </citation>
    <scope>NUCLEOTIDE SEQUENCE</scope>
    <source>
        <strain evidence="4">CDC141</strain>
    </source>
</reference>
<keyword evidence="1" id="KW-0560">Oxidoreductase</keyword>
<protein>
    <submittedName>
        <fullName evidence="4">LLM class flavin-dependent oxidoreductase</fullName>
    </submittedName>
</protein>
<dbReference type="InterPro" id="IPR036661">
    <property type="entry name" value="Luciferase-like_sf"/>
</dbReference>
<dbReference type="GO" id="GO:0016705">
    <property type="term" value="F:oxidoreductase activity, acting on paired donors, with incorporation or reduction of molecular oxygen"/>
    <property type="evidence" value="ECO:0007669"/>
    <property type="project" value="InterPro"/>
</dbReference>
<sequence length="357" mass="39522">MKFLLLTLITHQPDPVTGAVESPARRLRRAVDSARLAEELGYDGFAVGERHEDPFISSAPPVVLGHIAAVTSTIALFTGVTTLSLLDPVRAFEDYSTLDNLSGGRLELIIGKGNGAAQAKLFGVTTEDQWARNSEGYELLRLLWEHESVTWSGRFRPPLTEAKALPRPLQPRLRIWHGSATSRESVELAARHGDPVFSANVTHPVEPYAELIAHYRERWVAHGHDPAQALVGAGTAGFYLTRDSQDALAAYRPIFEARRAIARKHNLPIVFPTLEDFAERSSALIGSPRQVLEKVERYHEALGHEVIHLAADGDGLTDKQHRESLELFQAEVAPELRRRIPSRPLGAHRHLSEGSTR</sequence>
<comment type="caution">
    <text evidence="4">The sequence shown here is derived from an EMBL/GenBank/DDBJ whole genome shotgun (WGS) entry which is preliminary data.</text>
</comment>
<keyword evidence="2" id="KW-0503">Monooxygenase</keyword>
<dbReference type="RefSeq" id="WP_251909561.1">
    <property type="nucleotide sequence ID" value="NZ_JAMRXG010000002.1"/>
</dbReference>
<dbReference type="PANTHER" id="PTHR30137">
    <property type="entry name" value="LUCIFERASE-LIKE MONOOXYGENASE"/>
    <property type="match status" value="1"/>
</dbReference>
<dbReference type="Proteomes" id="UP001139157">
    <property type="component" value="Unassembled WGS sequence"/>
</dbReference>
<keyword evidence="5" id="KW-1185">Reference proteome</keyword>
<evidence type="ECO:0000313" key="4">
    <source>
        <dbReference type="EMBL" id="MCM6772622.1"/>
    </source>
</evidence>
<proteinExistence type="predicted"/>
<dbReference type="SUPFAM" id="SSF51679">
    <property type="entry name" value="Bacterial luciferase-like"/>
    <property type="match status" value="1"/>
</dbReference>
<gene>
    <name evidence="4" type="ORF">NDR86_03925</name>
</gene>
<dbReference type="PANTHER" id="PTHR30137:SF8">
    <property type="entry name" value="BLR5498 PROTEIN"/>
    <property type="match status" value="1"/>
</dbReference>
<organism evidence="4 5">
    <name type="scientific">Nocardia pulmonis</name>
    <dbReference type="NCBI Taxonomy" id="2951408"/>
    <lineage>
        <taxon>Bacteria</taxon>
        <taxon>Bacillati</taxon>
        <taxon>Actinomycetota</taxon>
        <taxon>Actinomycetes</taxon>
        <taxon>Mycobacteriales</taxon>
        <taxon>Nocardiaceae</taxon>
        <taxon>Nocardia</taxon>
    </lineage>
</organism>
<dbReference type="InterPro" id="IPR011251">
    <property type="entry name" value="Luciferase-like_dom"/>
</dbReference>
<feature type="domain" description="Luciferase-like" evidence="3">
    <location>
        <begin position="1"/>
        <end position="304"/>
    </location>
</feature>
<evidence type="ECO:0000259" key="3">
    <source>
        <dbReference type="Pfam" id="PF00296"/>
    </source>
</evidence>
<evidence type="ECO:0000256" key="2">
    <source>
        <dbReference type="ARBA" id="ARBA00023033"/>
    </source>
</evidence>
<dbReference type="Gene3D" id="3.20.20.30">
    <property type="entry name" value="Luciferase-like domain"/>
    <property type="match status" value="1"/>
</dbReference>
<dbReference type="EMBL" id="JAMRXG010000002">
    <property type="protein sequence ID" value="MCM6772622.1"/>
    <property type="molecule type" value="Genomic_DNA"/>
</dbReference>
<dbReference type="Pfam" id="PF00296">
    <property type="entry name" value="Bac_luciferase"/>
    <property type="match status" value="1"/>
</dbReference>
<dbReference type="InterPro" id="IPR050766">
    <property type="entry name" value="Bact_Lucif_Oxidored"/>
</dbReference>
<accession>A0A9X2E211</accession>